<evidence type="ECO:0000313" key="2">
    <source>
        <dbReference type="Proteomes" id="UP001066276"/>
    </source>
</evidence>
<organism evidence="1 2">
    <name type="scientific">Pleurodeles waltl</name>
    <name type="common">Iberian ribbed newt</name>
    <dbReference type="NCBI Taxonomy" id="8319"/>
    <lineage>
        <taxon>Eukaryota</taxon>
        <taxon>Metazoa</taxon>
        <taxon>Chordata</taxon>
        <taxon>Craniata</taxon>
        <taxon>Vertebrata</taxon>
        <taxon>Euteleostomi</taxon>
        <taxon>Amphibia</taxon>
        <taxon>Batrachia</taxon>
        <taxon>Caudata</taxon>
        <taxon>Salamandroidea</taxon>
        <taxon>Salamandridae</taxon>
        <taxon>Pleurodelinae</taxon>
        <taxon>Pleurodeles</taxon>
    </lineage>
</organism>
<evidence type="ECO:0000313" key="1">
    <source>
        <dbReference type="EMBL" id="KAJ1206548.1"/>
    </source>
</evidence>
<dbReference type="Proteomes" id="UP001066276">
    <property type="component" value="Chromosome 1_2"/>
</dbReference>
<sequence>MGSGAGDTRRVPPCGRRLRGACVVGDIARFPAASVEQLVPGLGFPQRGGSVGAWAMGLAGARRKVHLACRRLNVAREGPRLLPAYRGVSKKVCGV</sequence>
<proteinExistence type="predicted"/>
<protein>
    <submittedName>
        <fullName evidence="1">Uncharacterized protein</fullName>
    </submittedName>
</protein>
<reference evidence="1" key="1">
    <citation type="journal article" date="2022" name="bioRxiv">
        <title>Sequencing and chromosome-scale assembly of the giantPleurodeles waltlgenome.</title>
        <authorList>
            <person name="Brown T."/>
            <person name="Elewa A."/>
            <person name="Iarovenko S."/>
            <person name="Subramanian E."/>
            <person name="Araus A.J."/>
            <person name="Petzold A."/>
            <person name="Susuki M."/>
            <person name="Suzuki K.-i.T."/>
            <person name="Hayashi T."/>
            <person name="Toyoda A."/>
            <person name="Oliveira C."/>
            <person name="Osipova E."/>
            <person name="Leigh N.D."/>
            <person name="Simon A."/>
            <person name="Yun M.H."/>
        </authorList>
    </citation>
    <scope>NUCLEOTIDE SEQUENCE</scope>
    <source>
        <strain evidence="1">20211129_DDA</strain>
        <tissue evidence="1">Liver</tissue>
    </source>
</reference>
<accession>A0AAV7VZ64</accession>
<comment type="caution">
    <text evidence="1">The sequence shown here is derived from an EMBL/GenBank/DDBJ whole genome shotgun (WGS) entry which is preliminary data.</text>
</comment>
<name>A0AAV7VZ64_PLEWA</name>
<gene>
    <name evidence="1" type="ORF">NDU88_001951</name>
</gene>
<dbReference type="EMBL" id="JANPWB010000002">
    <property type="protein sequence ID" value="KAJ1206548.1"/>
    <property type="molecule type" value="Genomic_DNA"/>
</dbReference>
<keyword evidence="2" id="KW-1185">Reference proteome</keyword>
<dbReference type="AlphaFoldDB" id="A0AAV7VZ64"/>